<dbReference type="GO" id="GO:0032543">
    <property type="term" value="P:mitochondrial translation"/>
    <property type="evidence" value="ECO:0007669"/>
    <property type="project" value="InterPro"/>
</dbReference>
<organism evidence="8 9">
    <name type="scientific">Drosophila albomicans</name>
    <name type="common">Fruit fly</name>
    <dbReference type="NCBI Taxonomy" id="7291"/>
    <lineage>
        <taxon>Eukaryota</taxon>
        <taxon>Metazoa</taxon>
        <taxon>Ecdysozoa</taxon>
        <taxon>Arthropoda</taxon>
        <taxon>Hexapoda</taxon>
        <taxon>Insecta</taxon>
        <taxon>Pterygota</taxon>
        <taxon>Neoptera</taxon>
        <taxon>Endopterygota</taxon>
        <taxon>Diptera</taxon>
        <taxon>Brachycera</taxon>
        <taxon>Muscomorpha</taxon>
        <taxon>Ephydroidea</taxon>
        <taxon>Drosophilidae</taxon>
        <taxon>Drosophila</taxon>
    </lineage>
</organism>
<comment type="subcellular location">
    <subcellularLocation>
        <location evidence="1">Mitochondrion</location>
    </subcellularLocation>
</comment>
<proteinExistence type="inferred from homology"/>
<dbReference type="InterPro" id="IPR039927">
    <property type="entry name" value="Ribosomal_mL43"/>
</dbReference>
<dbReference type="FunFam" id="3.40.30.10:FF:000257">
    <property type="entry name" value="39S ribosomal protein L43"/>
    <property type="match status" value="1"/>
</dbReference>
<dbReference type="GO" id="GO:0005762">
    <property type="term" value="C:mitochondrial large ribosomal subunit"/>
    <property type="evidence" value="ECO:0007669"/>
    <property type="project" value="TreeGrafter"/>
</dbReference>
<name>A0A6P8X659_DROAB</name>
<dbReference type="RefSeq" id="XP_034111711.1">
    <property type="nucleotide sequence ID" value="XM_034255820.2"/>
</dbReference>
<evidence type="ECO:0000256" key="1">
    <source>
        <dbReference type="ARBA" id="ARBA00004173"/>
    </source>
</evidence>
<protein>
    <recommendedName>
        <fullName evidence="6">Large ribosomal subunit protein mL43</fullName>
    </recommendedName>
</protein>
<evidence type="ECO:0000256" key="4">
    <source>
        <dbReference type="ARBA" id="ARBA00023128"/>
    </source>
</evidence>
<dbReference type="Proteomes" id="UP000515160">
    <property type="component" value="Chromosome 3"/>
</dbReference>
<dbReference type="InterPro" id="IPR007741">
    <property type="entry name" value="Ribosomal_mL43/mS25/NADH_DH"/>
</dbReference>
<keyword evidence="3 9" id="KW-0689">Ribosomal protein</keyword>
<evidence type="ECO:0000259" key="7">
    <source>
        <dbReference type="SMART" id="SM00916"/>
    </source>
</evidence>
<reference evidence="9" key="1">
    <citation type="submission" date="2025-08" db="UniProtKB">
        <authorList>
            <consortium name="RefSeq"/>
        </authorList>
    </citation>
    <scope>IDENTIFICATION</scope>
    <source>
        <strain evidence="9">15112-1751.03</strain>
        <tissue evidence="9">Whole Adult</tissue>
    </source>
</reference>
<dbReference type="CTD" id="84545"/>
<evidence type="ECO:0000256" key="2">
    <source>
        <dbReference type="ARBA" id="ARBA00006073"/>
    </source>
</evidence>
<dbReference type="AlphaFoldDB" id="A0A6P8X659"/>
<gene>
    <name evidence="9" type="primary">LOC117572743</name>
</gene>
<dbReference type="Pfam" id="PF05047">
    <property type="entry name" value="L51_S25_CI-B8"/>
    <property type="match status" value="1"/>
</dbReference>
<evidence type="ECO:0000256" key="6">
    <source>
        <dbReference type="ARBA" id="ARBA00035188"/>
    </source>
</evidence>
<evidence type="ECO:0000256" key="3">
    <source>
        <dbReference type="ARBA" id="ARBA00022980"/>
    </source>
</evidence>
<dbReference type="OrthoDB" id="88at2759"/>
<evidence type="ECO:0000256" key="5">
    <source>
        <dbReference type="ARBA" id="ARBA00023274"/>
    </source>
</evidence>
<dbReference type="InterPro" id="IPR036249">
    <property type="entry name" value="Thioredoxin-like_sf"/>
</dbReference>
<keyword evidence="8" id="KW-1185">Reference proteome</keyword>
<dbReference type="SMART" id="SM00916">
    <property type="entry name" value="L51_S25_CI-B8"/>
    <property type="match status" value="1"/>
</dbReference>
<accession>A0A6P8X659</accession>
<sequence>MSNSHLFLKSGFPRAPLQNGLGRYVCQLQRITLKFCKNNGSSRGMRDFIENHLVDFAKENPGIVVYVKPRRHRTPVLVAEYLNGQREWLNCRNNSQSEISKWIDLLKTQNGSSSSLRLRKMWHTDVPSIQGPWTPFLLRSPEAQNQTYPSREISTPLDVPQSATEKLIELFKQQKLEAAGEGGVDGVLEQKRAE</sequence>
<comment type="similarity">
    <text evidence="2">Belongs to the mitochondrion-specific ribosomal protein mL43 family.</text>
</comment>
<dbReference type="PANTHER" id="PTHR21396">
    <property type="entry name" value="39S RIBOSOMAL PROTEIN L43"/>
    <property type="match status" value="1"/>
</dbReference>
<keyword evidence="4" id="KW-0496">Mitochondrion</keyword>
<dbReference type="GO" id="GO:0003735">
    <property type="term" value="F:structural constituent of ribosome"/>
    <property type="evidence" value="ECO:0007669"/>
    <property type="project" value="InterPro"/>
</dbReference>
<keyword evidence="5" id="KW-0687">Ribonucleoprotein</keyword>
<dbReference type="PANTHER" id="PTHR21396:SF2">
    <property type="entry name" value="LARGE RIBOSOMAL SUBUNIT PROTEIN ML43"/>
    <property type="match status" value="1"/>
</dbReference>
<dbReference type="GeneID" id="117572743"/>
<dbReference type="SUPFAM" id="SSF52833">
    <property type="entry name" value="Thioredoxin-like"/>
    <property type="match status" value="1"/>
</dbReference>
<evidence type="ECO:0000313" key="8">
    <source>
        <dbReference type="Proteomes" id="UP000515160"/>
    </source>
</evidence>
<feature type="domain" description="Ribosomal protein/NADH dehydrogenase" evidence="7">
    <location>
        <begin position="37"/>
        <end position="110"/>
    </location>
</feature>
<dbReference type="Gene3D" id="3.40.30.10">
    <property type="entry name" value="Glutaredoxin"/>
    <property type="match status" value="1"/>
</dbReference>
<evidence type="ECO:0000313" key="9">
    <source>
        <dbReference type="RefSeq" id="XP_034111711.1"/>
    </source>
</evidence>